<feature type="transmembrane region" description="Helical" evidence="5">
    <location>
        <begin position="90"/>
        <end position="110"/>
    </location>
</feature>
<evidence type="ECO:0000256" key="4">
    <source>
        <dbReference type="ARBA" id="ARBA00023136"/>
    </source>
</evidence>
<organism evidence="7 8">
    <name type="scientific">Sinisalibacter aestuarii</name>
    <dbReference type="NCBI Taxonomy" id="2949426"/>
    <lineage>
        <taxon>Bacteria</taxon>
        <taxon>Pseudomonadati</taxon>
        <taxon>Pseudomonadota</taxon>
        <taxon>Alphaproteobacteria</taxon>
        <taxon>Rhodobacterales</taxon>
        <taxon>Roseobacteraceae</taxon>
        <taxon>Sinisalibacter</taxon>
    </lineage>
</organism>
<keyword evidence="3 5" id="KW-1133">Transmembrane helix</keyword>
<proteinExistence type="predicted"/>
<evidence type="ECO:0000256" key="3">
    <source>
        <dbReference type="ARBA" id="ARBA00022989"/>
    </source>
</evidence>
<dbReference type="Proteomes" id="UP001144205">
    <property type="component" value="Unassembled WGS sequence"/>
</dbReference>
<evidence type="ECO:0000259" key="6">
    <source>
        <dbReference type="Pfam" id="PF02656"/>
    </source>
</evidence>
<keyword evidence="4 5" id="KW-0472">Membrane</keyword>
<name>A0ABQ5LV92_9RHOB</name>
<evidence type="ECO:0000256" key="1">
    <source>
        <dbReference type="ARBA" id="ARBA00004127"/>
    </source>
</evidence>
<keyword evidence="2 5" id="KW-0812">Transmembrane</keyword>
<sequence>MRVFNCAMIRNYADHASNERTFLAWVRTTIAVVGFGVAAARLGGAAPSPWADAAMLGSGALVVALAYLRMRMIRLRIDSGAEADDAGPRADAMLAILVIAFFGLLGTFALRLSV</sequence>
<feature type="transmembrane region" description="Helical" evidence="5">
    <location>
        <begin position="50"/>
        <end position="69"/>
    </location>
</feature>
<keyword evidence="8" id="KW-1185">Reference proteome</keyword>
<reference evidence="7" key="1">
    <citation type="journal article" date="2023" name="Int. J. Syst. Evol. Microbiol.">
        <title>Sinisalibacter aestuarii sp. nov., isolated from estuarine sediment of the Arakawa River.</title>
        <authorList>
            <person name="Arafat S.T."/>
            <person name="Hirano S."/>
            <person name="Sato A."/>
            <person name="Takeuchi K."/>
            <person name="Yasuda T."/>
            <person name="Terahara T."/>
            <person name="Hamada M."/>
            <person name="Kobayashi T."/>
        </authorList>
    </citation>
    <scope>NUCLEOTIDE SEQUENCE</scope>
    <source>
        <strain evidence="7">B-399</strain>
    </source>
</reference>
<accession>A0ABQ5LV92</accession>
<protein>
    <recommendedName>
        <fullName evidence="6">DUF202 domain-containing protein</fullName>
    </recommendedName>
</protein>
<feature type="transmembrane region" description="Helical" evidence="5">
    <location>
        <begin position="21"/>
        <end position="44"/>
    </location>
</feature>
<comment type="subcellular location">
    <subcellularLocation>
        <location evidence="1">Endomembrane system</location>
        <topology evidence="1">Multi-pass membrane protein</topology>
    </subcellularLocation>
</comment>
<evidence type="ECO:0000313" key="8">
    <source>
        <dbReference type="Proteomes" id="UP001144205"/>
    </source>
</evidence>
<feature type="domain" description="DUF202" evidence="6">
    <location>
        <begin position="14"/>
        <end position="71"/>
    </location>
</feature>
<evidence type="ECO:0000256" key="2">
    <source>
        <dbReference type="ARBA" id="ARBA00022692"/>
    </source>
</evidence>
<gene>
    <name evidence="7" type="ORF">STA1M1_26780</name>
</gene>
<comment type="caution">
    <text evidence="7">The sequence shown here is derived from an EMBL/GenBank/DDBJ whole genome shotgun (WGS) entry which is preliminary data.</text>
</comment>
<evidence type="ECO:0000313" key="7">
    <source>
        <dbReference type="EMBL" id="GKY88809.1"/>
    </source>
</evidence>
<dbReference type="EMBL" id="BROH01000008">
    <property type="protein sequence ID" value="GKY88809.1"/>
    <property type="molecule type" value="Genomic_DNA"/>
</dbReference>
<evidence type="ECO:0000256" key="5">
    <source>
        <dbReference type="SAM" id="Phobius"/>
    </source>
</evidence>
<dbReference type="Pfam" id="PF02656">
    <property type="entry name" value="DUF202"/>
    <property type="match status" value="1"/>
</dbReference>
<dbReference type="InterPro" id="IPR003807">
    <property type="entry name" value="DUF202"/>
</dbReference>